<organism evidence="1 2">
    <name type="scientific">Enterococcus pallens ATCC BAA-351</name>
    <dbReference type="NCBI Taxonomy" id="1158607"/>
    <lineage>
        <taxon>Bacteria</taxon>
        <taxon>Bacillati</taxon>
        <taxon>Bacillota</taxon>
        <taxon>Bacilli</taxon>
        <taxon>Lactobacillales</taxon>
        <taxon>Enterococcaceae</taxon>
        <taxon>Enterococcus</taxon>
    </lineage>
</organism>
<dbReference type="STRING" id="160454.RV10_GL004927"/>
<protein>
    <submittedName>
        <fullName evidence="1">Uncharacterized protein</fullName>
    </submittedName>
</protein>
<keyword evidence="2" id="KW-1185">Reference proteome</keyword>
<dbReference type="RefSeq" id="WP_010756774.1">
    <property type="nucleotide sequence ID" value="NZ_ASWD01000006.1"/>
</dbReference>
<proteinExistence type="predicted"/>
<sequence length="42" mass="5212">MVNYYLTIIQREELTEVEAEKYIKSKVPAIWRKKVQEEWKKL</sequence>
<dbReference type="EMBL" id="AJAQ01000014">
    <property type="protein sequence ID" value="EOH94855.1"/>
    <property type="molecule type" value="Genomic_DNA"/>
</dbReference>
<evidence type="ECO:0000313" key="2">
    <source>
        <dbReference type="Proteomes" id="UP000013782"/>
    </source>
</evidence>
<name>R2SHV0_9ENTE</name>
<dbReference type="PATRIC" id="fig|1158607.3.peg.1741"/>
<accession>R2SHV0</accession>
<dbReference type="Proteomes" id="UP000013782">
    <property type="component" value="Unassembled WGS sequence"/>
</dbReference>
<comment type="caution">
    <text evidence="1">The sequence shown here is derived from an EMBL/GenBank/DDBJ whole genome shotgun (WGS) entry which is preliminary data.</text>
</comment>
<dbReference type="HOGENOM" id="CLU_3251189_0_0_9"/>
<gene>
    <name evidence="1" type="ORF">UAU_01777</name>
</gene>
<evidence type="ECO:0000313" key="1">
    <source>
        <dbReference type="EMBL" id="EOH94855.1"/>
    </source>
</evidence>
<reference evidence="1 2" key="1">
    <citation type="submission" date="2013-02" db="EMBL/GenBank/DDBJ databases">
        <title>The Genome Sequence of Enterococcus pallens BAA-351.</title>
        <authorList>
            <consortium name="The Broad Institute Genome Sequencing Platform"/>
            <consortium name="The Broad Institute Genome Sequencing Center for Infectious Disease"/>
            <person name="Earl A.M."/>
            <person name="Gilmore M.S."/>
            <person name="Lebreton F."/>
            <person name="Walker B."/>
            <person name="Young S.K."/>
            <person name="Zeng Q."/>
            <person name="Gargeya S."/>
            <person name="Fitzgerald M."/>
            <person name="Haas B."/>
            <person name="Abouelleil A."/>
            <person name="Alvarado L."/>
            <person name="Arachchi H.M."/>
            <person name="Berlin A.M."/>
            <person name="Chapman S.B."/>
            <person name="Dewar J."/>
            <person name="Goldberg J."/>
            <person name="Griggs A."/>
            <person name="Gujja S."/>
            <person name="Hansen M."/>
            <person name="Howarth C."/>
            <person name="Imamovic A."/>
            <person name="Larimer J."/>
            <person name="McCowan C."/>
            <person name="Murphy C."/>
            <person name="Neiman D."/>
            <person name="Pearson M."/>
            <person name="Priest M."/>
            <person name="Roberts A."/>
            <person name="Saif S."/>
            <person name="Shea T."/>
            <person name="Sisk P."/>
            <person name="Sykes S."/>
            <person name="Wortman J."/>
            <person name="Nusbaum C."/>
            <person name="Birren B."/>
        </authorList>
    </citation>
    <scope>NUCLEOTIDE SEQUENCE [LARGE SCALE GENOMIC DNA]</scope>
    <source>
        <strain evidence="1 2">ATCC BAA-351</strain>
    </source>
</reference>
<dbReference type="AlphaFoldDB" id="R2SHV0"/>